<keyword evidence="2" id="KW-0732">Signal</keyword>
<feature type="signal peptide" evidence="2">
    <location>
        <begin position="1"/>
        <end position="22"/>
    </location>
</feature>
<evidence type="ECO:0000256" key="1">
    <source>
        <dbReference type="SAM" id="Phobius"/>
    </source>
</evidence>
<keyword evidence="1" id="KW-1133">Transmembrane helix</keyword>
<organism evidence="3 4">
    <name type="scientific">Steinernema glaseri</name>
    <dbReference type="NCBI Taxonomy" id="37863"/>
    <lineage>
        <taxon>Eukaryota</taxon>
        <taxon>Metazoa</taxon>
        <taxon>Ecdysozoa</taxon>
        <taxon>Nematoda</taxon>
        <taxon>Chromadorea</taxon>
        <taxon>Rhabditida</taxon>
        <taxon>Tylenchina</taxon>
        <taxon>Panagrolaimomorpha</taxon>
        <taxon>Strongyloidoidea</taxon>
        <taxon>Steinernematidae</taxon>
        <taxon>Steinernema</taxon>
    </lineage>
</organism>
<keyword evidence="1" id="KW-0812">Transmembrane</keyword>
<reference evidence="4" key="1">
    <citation type="submission" date="2016-11" db="UniProtKB">
        <authorList>
            <consortium name="WormBaseParasite"/>
        </authorList>
    </citation>
    <scope>IDENTIFICATION</scope>
</reference>
<keyword evidence="3" id="KW-1185">Reference proteome</keyword>
<proteinExistence type="predicted"/>
<dbReference type="WBParaSite" id="L893_g12431.t1">
    <property type="protein sequence ID" value="L893_g12431.t1"/>
    <property type="gene ID" value="L893_g12431"/>
</dbReference>
<feature type="chain" id="PRO_5009311671" evidence="2">
    <location>
        <begin position="23"/>
        <end position="113"/>
    </location>
</feature>
<dbReference type="Proteomes" id="UP000095287">
    <property type="component" value="Unplaced"/>
</dbReference>
<evidence type="ECO:0000313" key="3">
    <source>
        <dbReference type="Proteomes" id="UP000095287"/>
    </source>
</evidence>
<evidence type="ECO:0000313" key="4">
    <source>
        <dbReference type="WBParaSite" id="L893_g12431.t1"/>
    </source>
</evidence>
<feature type="transmembrane region" description="Helical" evidence="1">
    <location>
        <begin position="92"/>
        <end position="110"/>
    </location>
</feature>
<dbReference type="AlphaFoldDB" id="A0A1I7Y3R6"/>
<protein>
    <submittedName>
        <fullName evidence="4">Secreted protein</fullName>
    </submittedName>
</protein>
<sequence>MVLLLFIGLICHFFVEFTSVNSEQNCHGGKLSCPRNAQYPVIVPQIQNLPLYTCIRFPPQLSQCLPFPFLYILCTFERQSYGVALDEAFSKLFSSELLLYFLFIFFFLGLPCA</sequence>
<accession>A0A1I7Y3R6</accession>
<keyword evidence="1" id="KW-0472">Membrane</keyword>
<name>A0A1I7Y3R6_9BILA</name>
<evidence type="ECO:0000256" key="2">
    <source>
        <dbReference type="SAM" id="SignalP"/>
    </source>
</evidence>